<evidence type="ECO:0000313" key="6">
    <source>
        <dbReference type="Proteomes" id="UP001500503"/>
    </source>
</evidence>
<gene>
    <name evidence="5" type="ORF">GCM10023191_026550</name>
</gene>
<dbReference type="Gene3D" id="1.50.10.10">
    <property type="match status" value="1"/>
</dbReference>
<reference evidence="6" key="1">
    <citation type="journal article" date="2019" name="Int. J. Syst. Evol. Microbiol.">
        <title>The Global Catalogue of Microorganisms (GCM) 10K type strain sequencing project: providing services to taxonomists for standard genome sequencing and annotation.</title>
        <authorList>
            <consortium name="The Broad Institute Genomics Platform"/>
            <consortium name="The Broad Institute Genome Sequencing Center for Infectious Disease"/>
            <person name="Wu L."/>
            <person name="Ma J."/>
        </authorList>
    </citation>
    <scope>NUCLEOTIDE SEQUENCE [LARGE SCALE GENOMIC DNA]</scope>
    <source>
        <strain evidence="6">JCM 17933</strain>
    </source>
</reference>
<proteinExistence type="inferred from homology"/>
<evidence type="ECO:0000256" key="1">
    <source>
        <dbReference type="ARBA" id="ARBA00010833"/>
    </source>
</evidence>
<dbReference type="RefSeq" id="WP_345462383.1">
    <property type="nucleotide sequence ID" value="NZ_BAABHF010000017.1"/>
</dbReference>
<dbReference type="InterPro" id="IPR012341">
    <property type="entry name" value="6hp_glycosidase-like_sf"/>
</dbReference>
<dbReference type="SUPFAM" id="SSF48208">
    <property type="entry name" value="Six-hairpin glycosidases"/>
    <property type="match status" value="1"/>
</dbReference>
<dbReference type="InterPro" id="IPR004888">
    <property type="entry name" value="Glycoside_hydrolase_63"/>
</dbReference>
<evidence type="ECO:0000313" key="5">
    <source>
        <dbReference type="EMBL" id="GAA4491879.1"/>
    </source>
</evidence>
<dbReference type="Pfam" id="PF22422">
    <property type="entry name" value="MGH1-like_GH"/>
    <property type="match status" value="1"/>
</dbReference>
<dbReference type="PANTHER" id="PTHR10412">
    <property type="entry name" value="MANNOSYL-OLIGOSACCHARIDE GLUCOSIDASE"/>
    <property type="match status" value="1"/>
</dbReference>
<evidence type="ECO:0000256" key="3">
    <source>
        <dbReference type="ARBA" id="ARBA00023295"/>
    </source>
</evidence>
<dbReference type="InterPro" id="IPR008928">
    <property type="entry name" value="6-hairpin_glycosidase_sf"/>
</dbReference>
<evidence type="ECO:0000256" key="2">
    <source>
        <dbReference type="ARBA" id="ARBA00022801"/>
    </source>
</evidence>
<dbReference type="GO" id="GO:0016798">
    <property type="term" value="F:hydrolase activity, acting on glycosyl bonds"/>
    <property type="evidence" value="ECO:0007669"/>
    <property type="project" value="UniProtKB-KW"/>
</dbReference>
<dbReference type="Proteomes" id="UP001500503">
    <property type="component" value="Unassembled WGS sequence"/>
</dbReference>
<keyword evidence="2" id="KW-0378">Hydrolase</keyword>
<keyword evidence="3 5" id="KW-0326">Glycosidase</keyword>
<accession>A0ABP8PV53</accession>
<name>A0ABP8PV53_9ACTN</name>
<organism evidence="5 6">
    <name type="scientific">Actinoallomurus oryzae</name>
    <dbReference type="NCBI Taxonomy" id="502180"/>
    <lineage>
        <taxon>Bacteria</taxon>
        <taxon>Bacillati</taxon>
        <taxon>Actinomycetota</taxon>
        <taxon>Actinomycetes</taxon>
        <taxon>Streptosporangiales</taxon>
        <taxon>Thermomonosporaceae</taxon>
        <taxon>Actinoallomurus</taxon>
    </lineage>
</organism>
<protein>
    <submittedName>
        <fullName evidence="5">Trehalase family glycosidase</fullName>
    </submittedName>
</protein>
<comment type="caution">
    <text evidence="5">The sequence shown here is derived from an EMBL/GenBank/DDBJ whole genome shotgun (WGS) entry which is preliminary data.</text>
</comment>
<keyword evidence="6" id="KW-1185">Reference proteome</keyword>
<feature type="domain" description="Mannosylglycerate hydrolase MGH1-like glycoside hydrolase" evidence="4">
    <location>
        <begin position="36"/>
        <end position="417"/>
    </location>
</feature>
<dbReference type="PANTHER" id="PTHR10412:SF11">
    <property type="entry name" value="MANNOSYL-OLIGOSACCHARIDE GLUCOSIDASE"/>
    <property type="match status" value="1"/>
</dbReference>
<dbReference type="InterPro" id="IPR054491">
    <property type="entry name" value="MGH1-like_GH"/>
</dbReference>
<comment type="similarity">
    <text evidence="1">Belongs to the glycosyl hydrolase 63 family.</text>
</comment>
<sequence>MGLRLMGDEATVWAAAARVLDANWTGTATVPSPGLYPHQWSWDSAFVSLGLARHRPERARGELLSVFRGQWATGLVPHIVFSSGVAGNAFFPGPEFWRSRAQPDAPRGVETSGLAQPPLQALAALRLAQSPGSGAGEHRAFLTRLYPRLAAQHAYLERERDVAGFGLVSLCHPWESGLENSPAWDRPLQAVEPPLSPYAREQSADGAVADRHVLLMRSMRDAGYRAEYLRDDHPFVVEDPLFNAVLLASTHALAEVAELAGADPGPHREAAQRIHGAMVDRLWDGGCFRARDVRTDELIPAATISGFVPLLDPELPAAIVRSLADLLLSARFAGATGYPVPTCDVQSAVFDRGAYWRGPTWVNTNWLVWLGAVTHHLDAVADLLLGSTLRLVRQSGFRECFDPFDGTGRGSHDFSWSAALVLDLLGSRRCP</sequence>
<evidence type="ECO:0000259" key="4">
    <source>
        <dbReference type="Pfam" id="PF22422"/>
    </source>
</evidence>
<dbReference type="EMBL" id="BAABHF010000017">
    <property type="protein sequence ID" value="GAA4491879.1"/>
    <property type="molecule type" value="Genomic_DNA"/>
</dbReference>